<reference evidence="2 3" key="2">
    <citation type="submission" date="2020-05" db="EMBL/GenBank/DDBJ databases">
        <authorList>
            <person name="Khan S.A."/>
            <person name="Jeon C.O."/>
            <person name="Chun B.H."/>
        </authorList>
    </citation>
    <scope>NUCLEOTIDE SEQUENCE [LARGE SCALE GENOMIC DNA]</scope>
    <source>
        <strain evidence="2 3">H242</strain>
    </source>
</reference>
<reference evidence="2 3" key="1">
    <citation type="submission" date="2020-05" db="EMBL/GenBank/DDBJ databases">
        <title>Ramlibacter rhizophilus sp. nov., isolated from rhizosphere soil of national flower Mugunghwa from South Korea.</title>
        <authorList>
            <person name="Zheng-Fei Y."/>
            <person name="Huan T."/>
        </authorList>
    </citation>
    <scope>NUCLEOTIDE SEQUENCE [LARGE SCALE GENOMIC DNA]</scope>
    <source>
        <strain evidence="2 3">H242</strain>
    </source>
</reference>
<dbReference type="InterPro" id="IPR012899">
    <property type="entry name" value="LTXXQ"/>
</dbReference>
<keyword evidence="3" id="KW-1185">Reference proteome</keyword>
<evidence type="ECO:0000256" key="1">
    <source>
        <dbReference type="SAM" id="MobiDB-lite"/>
    </source>
</evidence>
<accession>A0ABX6P2M4</accession>
<sequence>MERRLAALKLKLQVSGAQESAWTAWTTAMKPAQRQRPDRDAFVKMTTPERVDAMKAMHTARAAEMDRRGEATKTFYATLSADQKKVFDGESLRFGKRGNRGNGGPGHHHRG</sequence>
<feature type="region of interest" description="Disordered" evidence="1">
    <location>
        <begin position="88"/>
        <end position="111"/>
    </location>
</feature>
<organism evidence="2 3">
    <name type="scientific">Ramlibacter terrae</name>
    <dbReference type="NCBI Taxonomy" id="2732511"/>
    <lineage>
        <taxon>Bacteria</taxon>
        <taxon>Pseudomonadati</taxon>
        <taxon>Pseudomonadota</taxon>
        <taxon>Betaproteobacteria</taxon>
        <taxon>Burkholderiales</taxon>
        <taxon>Comamonadaceae</taxon>
        <taxon>Ramlibacter</taxon>
    </lineage>
</organism>
<evidence type="ECO:0000313" key="3">
    <source>
        <dbReference type="Proteomes" id="UP000500826"/>
    </source>
</evidence>
<dbReference type="Proteomes" id="UP000500826">
    <property type="component" value="Chromosome"/>
</dbReference>
<proteinExistence type="predicted"/>
<gene>
    <name evidence="2" type="ORF">HK414_00355</name>
</gene>
<dbReference type="Pfam" id="PF07813">
    <property type="entry name" value="LTXXQ"/>
    <property type="match status" value="1"/>
</dbReference>
<protein>
    <submittedName>
        <fullName evidence="2">Spy/CpxP family protein refolding chaperone</fullName>
    </submittedName>
</protein>
<dbReference type="EMBL" id="CP053418">
    <property type="protein sequence ID" value="QJW83266.1"/>
    <property type="molecule type" value="Genomic_DNA"/>
</dbReference>
<evidence type="ECO:0000313" key="2">
    <source>
        <dbReference type="EMBL" id="QJW83266.1"/>
    </source>
</evidence>
<name>A0ABX6P2M4_9BURK</name>